<protein>
    <submittedName>
        <fullName evidence="1">Uncharacterized protein</fullName>
    </submittedName>
</protein>
<dbReference type="Proteomes" id="UP001189429">
    <property type="component" value="Unassembled WGS sequence"/>
</dbReference>
<evidence type="ECO:0000313" key="1">
    <source>
        <dbReference type="EMBL" id="CAK0801951.1"/>
    </source>
</evidence>
<dbReference type="EMBL" id="CAUYUJ010002692">
    <property type="protein sequence ID" value="CAK0801951.1"/>
    <property type="molecule type" value="Genomic_DNA"/>
</dbReference>
<gene>
    <name evidence="1" type="ORF">PCOR1329_LOCUS9625</name>
</gene>
<sequence>MERDGELATCVIDATTASAYLAQMGVAIQKAAKGCPLQDSLKSLPGVEKLNNNICAGAVMEIISSLFNVGAFVASAISHCALGINTQALCAQGAVGVVAATAELVRFLIDMSSACSEFPPILEAIKKGSSRAR</sequence>
<accession>A0ABN9Q822</accession>
<organism evidence="1 2">
    <name type="scientific">Prorocentrum cordatum</name>
    <dbReference type="NCBI Taxonomy" id="2364126"/>
    <lineage>
        <taxon>Eukaryota</taxon>
        <taxon>Sar</taxon>
        <taxon>Alveolata</taxon>
        <taxon>Dinophyceae</taxon>
        <taxon>Prorocentrales</taxon>
        <taxon>Prorocentraceae</taxon>
        <taxon>Prorocentrum</taxon>
    </lineage>
</organism>
<evidence type="ECO:0000313" key="2">
    <source>
        <dbReference type="Proteomes" id="UP001189429"/>
    </source>
</evidence>
<reference evidence="1" key="1">
    <citation type="submission" date="2023-10" db="EMBL/GenBank/DDBJ databases">
        <authorList>
            <person name="Chen Y."/>
            <person name="Shah S."/>
            <person name="Dougan E. K."/>
            <person name="Thang M."/>
            <person name="Chan C."/>
        </authorList>
    </citation>
    <scope>NUCLEOTIDE SEQUENCE [LARGE SCALE GENOMIC DNA]</scope>
</reference>
<keyword evidence="2" id="KW-1185">Reference proteome</keyword>
<proteinExistence type="predicted"/>
<name>A0ABN9Q822_9DINO</name>
<comment type="caution">
    <text evidence="1">The sequence shown here is derived from an EMBL/GenBank/DDBJ whole genome shotgun (WGS) entry which is preliminary data.</text>
</comment>